<dbReference type="PROSITE" id="PS51036">
    <property type="entry name" value="ZF_A20"/>
    <property type="match status" value="1"/>
</dbReference>
<dbReference type="GO" id="GO:0003677">
    <property type="term" value="F:DNA binding"/>
    <property type="evidence" value="ECO:0007669"/>
    <property type="project" value="InterPro"/>
</dbReference>
<dbReference type="InterPro" id="IPR041545">
    <property type="entry name" value="DUF5601"/>
</dbReference>
<sequence>MSAKHEEEEGKKIKVQIREKDLLCINGCGFYGTPQWENRCSKCWRAHQIVLKRSQDFAKNRTLLSFDQFQERRKSTTEGRTLSIKKIFKSQTLLPSSSDASPTSNSPNTTPTRSRDISPDSKAARENLTDFLIRELPTSIVQEITRQVKYAVNKIKELRVNPDDMSELVQGFYQYLNDKLNSSAFFAQEACKITIQEVMDEVEKYICTCCYSYLFCASSDEEVADVSLQDRIRSLHWVTAGFLETKLDFKKQAVRDKLDEAIAELIEINAKKSTSEKLEHLVKSSNLIFRALSESSASNSADEFLPVMIFALLRGNPPLIQSNVKFISRFSTPNRVMSGETAYFFTHLSCALQFVQEMNHESLRMEKTEFEAYTSGQLAPPLSAINCACNQAIFTIEGALDSVTALKNEQTSLLSKIQQLERRVETEVASLTTDFSTKMSILPSKKYLDLRAEILREEQMTQDLIASFSRQSSDSGISSGTLENRAE</sequence>
<evidence type="ECO:0000313" key="7">
    <source>
        <dbReference type="EMBL" id="CAI5444299.1"/>
    </source>
</evidence>
<comment type="caution">
    <text evidence="7">The sequence shown here is derived from an EMBL/GenBank/DDBJ whole genome shotgun (WGS) entry which is preliminary data.</text>
</comment>
<feature type="domain" description="A20-type" evidence="5">
    <location>
        <begin position="18"/>
        <end position="52"/>
    </location>
</feature>
<feature type="region of interest" description="Disordered" evidence="4">
    <location>
        <begin position="93"/>
        <end position="120"/>
    </location>
</feature>
<dbReference type="AlphaFoldDB" id="A0A9P1IFH1"/>
<dbReference type="Proteomes" id="UP001152747">
    <property type="component" value="Unassembled WGS sequence"/>
</dbReference>
<protein>
    <recommendedName>
        <fullName evidence="9">Rab5 GDP/GTP exchange factor</fullName>
    </recommendedName>
</protein>
<dbReference type="PANTHER" id="PTHR23101:SF122">
    <property type="entry name" value="RABAPTIN-5-ASSOCIATED EXCHANGE FACTOR FOR RAB5"/>
    <property type="match status" value="1"/>
</dbReference>
<evidence type="ECO:0000256" key="4">
    <source>
        <dbReference type="SAM" id="MobiDB-lite"/>
    </source>
</evidence>
<dbReference type="SMART" id="SM00259">
    <property type="entry name" value="ZnF_A20"/>
    <property type="match status" value="1"/>
</dbReference>
<dbReference type="GO" id="GO:0005085">
    <property type="term" value="F:guanyl-nucleotide exchange factor activity"/>
    <property type="evidence" value="ECO:0007669"/>
    <property type="project" value="InterPro"/>
</dbReference>
<dbReference type="Pfam" id="PF18151">
    <property type="entry name" value="DUF5601"/>
    <property type="match status" value="1"/>
</dbReference>
<accession>A0A9P1IFH1</accession>
<evidence type="ECO:0000259" key="5">
    <source>
        <dbReference type="PROSITE" id="PS51036"/>
    </source>
</evidence>
<feature type="domain" description="VPS9" evidence="6">
    <location>
        <begin position="222"/>
        <end position="364"/>
    </location>
</feature>
<dbReference type="InterPro" id="IPR037191">
    <property type="entry name" value="VPS9_dom_sf"/>
</dbReference>
<dbReference type="SMART" id="SM00167">
    <property type="entry name" value="VPS9"/>
    <property type="match status" value="1"/>
</dbReference>
<dbReference type="InterPro" id="IPR003123">
    <property type="entry name" value="VPS9"/>
</dbReference>
<dbReference type="InterPro" id="IPR045046">
    <property type="entry name" value="Vps9-like"/>
</dbReference>
<dbReference type="Gene3D" id="1.20.1050.80">
    <property type="entry name" value="VPS9 domain"/>
    <property type="match status" value="1"/>
</dbReference>
<evidence type="ECO:0000256" key="3">
    <source>
        <dbReference type="ARBA" id="ARBA00022833"/>
    </source>
</evidence>
<evidence type="ECO:0000313" key="8">
    <source>
        <dbReference type="Proteomes" id="UP001152747"/>
    </source>
</evidence>
<reference evidence="7" key="1">
    <citation type="submission" date="2022-11" db="EMBL/GenBank/DDBJ databases">
        <authorList>
            <person name="Kikuchi T."/>
        </authorList>
    </citation>
    <scope>NUCLEOTIDE SEQUENCE</scope>
    <source>
        <strain evidence="7">PS1010</strain>
    </source>
</reference>
<dbReference type="SUPFAM" id="SSF57716">
    <property type="entry name" value="Glucocorticoid receptor-like (DNA-binding domain)"/>
    <property type="match status" value="1"/>
</dbReference>
<evidence type="ECO:0000256" key="1">
    <source>
        <dbReference type="ARBA" id="ARBA00022723"/>
    </source>
</evidence>
<dbReference type="GO" id="GO:0008270">
    <property type="term" value="F:zinc ion binding"/>
    <property type="evidence" value="ECO:0007669"/>
    <property type="project" value="UniProtKB-KW"/>
</dbReference>
<keyword evidence="2" id="KW-0863">Zinc-finger</keyword>
<feature type="compositionally biased region" description="Low complexity" evidence="4">
    <location>
        <begin position="95"/>
        <end position="112"/>
    </location>
</feature>
<dbReference type="Pfam" id="PF02204">
    <property type="entry name" value="VPS9"/>
    <property type="match status" value="1"/>
</dbReference>
<dbReference type="Gene3D" id="1.10.246.120">
    <property type="match status" value="1"/>
</dbReference>
<keyword evidence="8" id="KW-1185">Reference proteome</keyword>
<name>A0A9P1IFH1_9PELO</name>
<dbReference type="PANTHER" id="PTHR23101">
    <property type="entry name" value="RAB GDP/GTP EXCHANGE FACTOR"/>
    <property type="match status" value="1"/>
</dbReference>
<keyword evidence="3" id="KW-0862">Zinc</keyword>
<dbReference type="EMBL" id="CANHGI010000003">
    <property type="protein sequence ID" value="CAI5444299.1"/>
    <property type="molecule type" value="Genomic_DNA"/>
</dbReference>
<organism evidence="7 8">
    <name type="scientific">Caenorhabditis angaria</name>
    <dbReference type="NCBI Taxonomy" id="860376"/>
    <lineage>
        <taxon>Eukaryota</taxon>
        <taxon>Metazoa</taxon>
        <taxon>Ecdysozoa</taxon>
        <taxon>Nematoda</taxon>
        <taxon>Chromadorea</taxon>
        <taxon>Rhabditida</taxon>
        <taxon>Rhabditina</taxon>
        <taxon>Rhabditomorpha</taxon>
        <taxon>Rhabditoidea</taxon>
        <taxon>Rhabditidae</taxon>
        <taxon>Peloderinae</taxon>
        <taxon>Caenorhabditis</taxon>
    </lineage>
</organism>
<dbReference type="SUPFAM" id="SSF109993">
    <property type="entry name" value="VPS9 domain"/>
    <property type="match status" value="1"/>
</dbReference>
<dbReference type="Gene3D" id="1.20.5.4770">
    <property type="match status" value="1"/>
</dbReference>
<proteinExistence type="predicted"/>
<keyword evidence="1" id="KW-0479">Metal-binding</keyword>
<dbReference type="Pfam" id="PF01754">
    <property type="entry name" value="zf-A20"/>
    <property type="match status" value="1"/>
</dbReference>
<dbReference type="GO" id="GO:0030139">
    <property type="term" value="C:endocytic vesicle"/>
    <property type="evidence" value="ECO:0007669"/>
    <property type="project" value="TreeGrafter"/>
</dbReference>
<evidence type="ECO:0000256" key="2">
    <source>
        <dbReference type="ARBA" id="ARBA00022771"/>
    </source>
</evidence>
<evidence type="ECO:0008006" key="9">
    <source>
        <dbReference type="Google" id="ProtNLM"/>
    </source>
</evidence>
<dbReference type="GO" id="GO:0005829">
    <property type="term" value="C:cytosol"/>
    <property type="evidence" value="ECO:0007669"/>
    <property type="project" value="TreeGrafter"/>
</dbReference>
<dbReference type="OrthoDB" id="300289at2759"/>
<dbReference type="InterPro" id="IPR002653">
    <property type="entry name" value="Znf_A20"/>
</dbReference>
<dbReference type="GO" id="GO:0031267">
    <property type="term" value="F:small GTPase binding"/>
    <property type="evidence" value="ECO:0007669"/>
    <property type="project" value="TreeGrafter"/>
</dbReference>
<gene>
    <name evidence="7" type="ORF">CAMP_LOCUS6936</name>
</gene>
<dbReference type="GO" id="GO:0016192">
    <property type="term" value="P:vesicle-mediated transport"/>
    <property type="evidence" value="ECO:0007669"/>
    <property type="project" value="InterPro"/>
</dbReference>
<evidence type="ECO:0000259" key="6">
    <source>
        <dbReference type="PROSITE" id="PS51205"/>
    </source>
</evidence>
<dbReference type="PROSITE" id="PS51205">
    <property type="entry name" value="VPS9"/>
    <property type="match status" value="1"/>
</dbReference>